<evidence type="ECO:0000313" key="13">
    <source>
        <dbReference type="Proteomes" id="UP000193944"/>
    </source>
</evidence>
<keyword evidence="3 9" id="KW-0812">Transmembrane</keyword>
<dbReference type="Pfam" id="PF00571">
    <property type="entry name" value="CBS"/>
    <property type="match status" value="2"/>
</dbReference>
<comment type="similarity">
    <text evidence="9">Belongs to the chloride channel (TC 2.A.49) family.</text>
</comment>
<sequence>MDYFNLKQPWNEDLMLLPLNNNNNNSNVNRVNKNKGKKTVNDEYDDDEIPLYNKNTNNNELDNFEVNENNDFELEHAKYDDFSTIDWLRDIMREKTGKKKAINKNSLNQYIKSIIDASQSWIIVLFVGILSGIVAAFVAISTAWLTDIKLGYCPSNWYLNRRFCCLKVEDKVNHSCARWLSWSQALFDYEYDNKFLNWFIYVFFAALFAALSSYLVVHVGPYSAMSGVAEIKTILGGFIIKQFLGVKTLIVKLISLPLALGSGLILGKEGSMVHITCCIGNLFTKYFSRYQKNEARKREIYSAACAAGISVAFGAPIGGVLFSLEEMSSYFPVKTMWRSFFCSFVAVFVFQFMNPFRGKTVLFQATYDRDWHFFEVLSFLIIGIFGGIFGSLFIRLNIRAQAYRRSTFLKYIRIIEATFMAFITAAISYFIIYMRMDESELLEILFKECEEGDHYGICQNSKTIVILLLITMVGKAFFTVLTYGVSVPGGVFIPSMTVGACFGRVLGIIMQYFQETYPSFPLFRSCHPDKVCITPGMYALLGAMASLGGVTRMTISIAVIMFELTGTLNYIVPCMISLMTAKFVGDAFGKGGIDHMIIRLRNYPYLDQKEEYYIGKKAKDIMVIKDELVTIKSSNATIGYLKNVLNETEYQGYPIIDDEGYVVGFITRSDLKTGLERNLLVNDQSYCKFTDLKNSPSSLNNIANSSSYVNNLNQENGNEIRYVDFRPYFDATPICVDENVTAEFVIDLFKKLGSRCIIVVRHDKLRGIITKKDILKNIEELDSEYFDSIIGIRRRNQESSGDKNYTIKDALRIFKIFKK</sequence>
<feature type="transmembrane region" description="Helical" evidence="9">
    <location>
        <begin position="414"/>
        <end position="432"/>
    </location>
</feature>
<feature type="region of interest" description="Disordered" evidence="10">
    <location>
        <begin position="24"/>
        <end position="44"/>
    </location>
</feature>
<feature type="transmembrane region" description="Helical" evidence="9">
    <location>
        <begin position="300"/>
        <end position="324"/>
    </location>
</feature>
<dbReference type="GO" id="GO:0005769">
    <property type="term" value="C:early endosome"/>
    <property type="evidence" value="ECO:0007669"/>
    <property type="project" value="TreeGrafter"/>
</dbReference>
<evidence type="ECO:0000256" key="8">
    <source>
        <dbReference type="PROSITE-ProRule" id="PRU00703"/>
    </source>
</evidence>
<comment type="subcellular location">
    <subcellularLocation>
        <location evidence="1 9">Membrane</location>
        <topology evidence="1 9">Multi-pass membrane protein</topology>
    </subcellularLocation>
</comment>
<keyword evidence="8" id="KW-0129">CBS domain</keyword>
<dbReference type="Gene3D" id="1.10.3080.10">
    <property type="entry name" value="Clc chloride channel"/>
    <property type="match status" value="1"/>
</dbReference>
<dbReference type="STRING" id="1754192.A0A1Y1WW13"/>
<dbReference type="InterPro" id="IPR014743">
    <property type="entry name" value="Cl-channel_core"/>
</dbReference>
<evidence type="ECO:0000259" key="11">
    <source>
        <dbReference type="PROSITE" id="PS51371"/>
    </source>
</evidence>
<dbReference type="OrthoDB" id="431497at2759"/>
<comment type="caution">
    <text evidence="12">The sequence shown here is derived from an EMBL/GenBank/DDBJ whole genome shotgun (WGS) entry which is preliminary data.</text>
</comment>
<keyword evidence="13" id="KW-1185">Reference proteome</keyword>
<dbReference type="CDD" id="cd04591">
    <property type="entry name" value="CBS_pair_voltage-gated_CLC_euk_bac"/>
    <property type="match status" value="1"/>
</dbReference>
<evidence type="ECO:0000256" key="7">
    <source>
        <dbReference type="ARBA" id="ARBA00023214"/>
    </source>
</evidence>
<dbReference type="CDD" id="cd03684">
    <property type="entry name" value="ClC_3_like"/>
    <property type="match status" value="1"/>
</dbReference>
<dbReference type="Pfam" id="PF00654">
    <property type="entry name" value="Voltage_CLC"/>
    <property type="match status" value="1"/>
</dbReference>
<evidence type="ECO:0000256" key="4">
    <source>
        <dbReference type="ARBA" id="ARBA00022989"/>
    </source>
</evidence>
<dbReference type="Gene3D" id="3.90.1280.20">
    <property type="match status" value="1"/>
</dbReference>
<evidence type="ECO:0000256" key="10">
    <source>
        <dbReference type="SAM" id="MobiDB-lite"/>
    </source>
</evidence>
<evidence type="ECO:0000313" key="12">
    <source>
        <dbReference type="EMBL" id="ORX77585.1"/>
    </source>
</evidence>
<feature type="transmembrane region" description="Helical" evidence="9">
    <location>
        <begin position="249"/>
        <end position="266"/>
    </location>
</feature>
<feature type="domain" description="CBS" evidence="11">
    <location>
        <begin position="725"/>
        <end position="784"/>
    </location>
</feature>
<name>A0A1Y1WW13_9FUNG</name>
<dbReference type="InterPro" id="IPR000644">
    <property type="entry name" value="CBS_dom"/>
</dbReference>
<evidence type="ECO:0000256" key="2">
    <source>
        <dbReference type="ARBA" id="ARBA00022448"/>
    </source>
</evidence>
<evidence type="ECO:0000256" key="5">
    <source>
        <dbReference type="ARBA" id="ARBA00023065"/>
    </source>
</evidence>
<feature type="transmembrane region" description="Helical" evidence="9">
    <location>
        <begin position="555"/>
        <end position="572"/>
    </location>
</feature>
<accession>A0A1Y1WW13</accession>
<dbReference type="SUPFAM" id="SSF81340">
    <property type="entry name" value="Clc chloride channel"/>
    <property type="match status" value="1"/>
</dbReference>
<reference evidence="12 13" key="2">
    <citation type="submission" date="2016-08" db="EMBL/GenBank/DDBJ databases">
        <title>Pervasive Adenine N6-methylation of Active Genes in Fungi.</title>
        <authorList>
            <consortium name="DOE Joint Genome Institute"/>
            <person name="Mondo S.J."/>
            <person name="Dannebaum R.O."/>
            <person name="Kuo R.C."/>
            <person name="Labutti K."/>
            <person name="Haridas S."/>
            <person name="Kuo A."/>
            <person name="Salamov A."/>
            <person name="Ahrendt S.R."/>
            <person name="Lipzen A."/>
            <person name="Sullivan W."/>
            <person name="Andreopoulos W.B."/>
            <person name="Clum A."/>
            <person name="Lindquist E."/>
            <person name="Daum C."/>
            <person name="Ramamoorthy G.K."/>
            <person name="Gryganskyi A."/>
            <person name="Culley D."/>
            <person name="Magnuson J.K."/>
            <person name="James T.Y."/>
            <person name="O'Malley M.A."/>
            <person name="Stajich J.E."/>
            <person name="Spatafora J.W."/>
            <person name="Visel A."/>
            <person name="Grigoriev I.V."/>
        </authorList>
    </citation>
    <scope>NUCLEOTIDE SEQUENCE [LARGE SCALE GENOMIC DNA]</scope>
    <source>
        <strain evidence="12 13">S4</strain>
    </source>
</reference>
<dbReference type="PANTHER" id="PTHR45711:SF9">
    <property type="entry name" value="ANION_PROTON EXCHANGE TRANSPORTER GEF1"/>
    <property type="match status" value="1"/>
</dbReference>
<keyword evidence="6 9" id="KW-0472">Membrane</keyword>
<dbReference type="InterPro" id="IPR046342">
    <property type="entry name" value="CBS_dom_sf"/>
</dbReference>
<dbReference type="FunFam" id="1.10.3080.10:FF:000011">
    <property type="entry name" value="Chloride channel protein"/>
    <property type="match status" value="1"/>
</dbReference>
<reference evidence="12 13" key="1">
    <citation type="submission" date="2016-08" db="EMBL/GenBank/DDBJ databases">
        <title>A Parts List for Fungal Cellulosomes Revealed by Comparative Genomics.</title>
        <authorList>
            <consortium name="DOE Joint Genome Institute"/>
            <person name="Haitjema C.H."/>
            <person name="Gilmore S.P."/>
            <person name="Henske J.K."/>
            <person name="Solomon K.V."/>
            <person name="De Groot R."/>
            <person name="Kuo A."/>
            <person name="Mondo S.J."/>
            <person name="Salamov A.A."/>
            <person name="Labutti K."/>
            <person name="Zhao Z."/>
            <person name="Chiniquy J."/>
            <person name="Barry K."/>
            <person name="Brewer H.M."/>
            <person name="Purvine S.O."/>
            <person name="Wright A.T."/>
            <person name="Boxma B."/>
            <person name="Van Alen T."/>
            <person name="Hackstein J.H."/>
            <person name="Baker S.E."/>
            <person name="Grigoriev I.V."/>
            <person name="O'Malley M.A."/>
        </authorList>
    </citation>
    <scope>NUCLEOTIDE SEQUENCE [LARGE SCALE GENOMIC DNA]</scope>
    <source>
        <strain evidence="12 13">S4</strain>
    </source>
</reference>
<dbReference type="Gene3D" id="3.10.580.20">
    <property type="match status" value="1"/>
</dbReference>
<keyword evidence="5 9" id="KW-0406">Ion transport</keyword>
<dbReference type="EMBL" id="MCFG01000242">
    <property type="protein sequence ID" value="ORX77585.1"/>
    <property type="molecule type" value="Genomic_DNA"/>
</dbReference>
<evidence type="ECO:0000256" key="6">
    <source>
        <dbReference type="ARBA" id="ARBA00023136"/>
    </source>
</evidence>
<feature type="transmembrane region" description="Helical" evidence="9">
    <location>
        <begin position="121"/>
        <end position="145"/>
    </location>
</feature>
<dbReference type="GO" id="GO:0005794">
    <property type="term" value="C:Golgi apparatus"/>
    <property type="evidence" value="ECO:0007669"/>
    <property type="project" value="TreeGrafter"/>
</dbReference>
<organism evidence="12 13">
    <name type="scientific">Anaeromyces robustus</name>
    <dbReference type="NCBI Taxonomy" id="1754192"/>
    <lineage>
        <taxon>Eukaryota</taxon>
        <taxon>Fungi</taxon>
        <taxon>Fungi incertae sedis</taxon>
        <taxon>Chytridiomycota</taxon>
        <taxon>Chytridiomycota incertae sedis</taxon>
        <taxon>Neocallimastigomycetes</taxon>
        <taxon>Neocallimastigales</taxon>
        <taxon>Neocallimastigaceae</taxon>
        <taxon>Anaeromyces</taxon>
    </lineage>
</organism>
<dbReference type="SUPFAM" id="SSF54631">
    <property type="entry name" value="CBS-domain pair"/>
    <property type="match status" value="1"/>
</dbReference>
<gene>
    <name evidence="12" type="ORF">BCR32DRAFT_295518</name>
</gene>
<protein>
    <recommendedName>
        <fullName evidence="9">Chloride channel protein</fullName>
    </recommendedName>
</protein>
<proteinExistence type="inferred from homology"/>
<dbReference type="PROSITE" id="PS51371">
    <property type="entry name" value="CBS"/>
    <property type="match status" value="2"/>
</dbReference>
<dbReference type="Proteomes" id="UP000193944">
    <property type="component" value="Unassembled WGS sequence"/>
</dbReference>
<feature type="transmembrane region" description="Helical" evidence="9">
    <location>
        <begin position="373"/>
        <end position="394"/>
    </location>
</feature>
<keyword evidence="2 9" id="KW-0813">Transport</keyword>
<dbReference type="PANTHER" id="PTHR45711">
    <property type="entry name" value="CHLORIDE CHANNEL PROTEIN"/>
    <property type="match status" value="1"/>
</dbReference>
<feature type="transmembrane region" description="Helical" evidence="9">
    <location>
        <begin position="464"/>
        <end position="485"/>
    </location>
</feature>
<feature type="transmembrane region" description="Helical" evidence="9">
    <location>
        <begin position="336"/>
        <end position="353"/>
    </location>
</feature>
<keyword evidence="7 9" id="KW-0868">Chloride</keyword>
<dbReference type="SMART" id="SM00116">
    <property type="entry name" value="CBS"/>
    <property type="match status" value="2"/>
</dbReference>
<feature type="domain" description="CBS" evidence="11">
    <location>
        <begin position="623"/>
        <end position="681"/>
    </location>
</feature>
<dbReference type="GO" id="GO:0005886">
    <property type="term" value="C:plasma membrane"/>
    <property type="evidence" value="ECO:0007669"/>
    <property type="project" value="TreeGrafter"/>
</dbReference>
<dbReference type="GO" id="GO:0005247">
    <property type="term" value="F:voltage-gated chloride channel activity"/>
    <property type="evidence" value="ECO:0007669"/>
    <property type="project" value="TreeGrafter"/>
</dbReference>
<evidence type="ECO:0000256" key="9">
    <source>
        <dbReference type="RuleBase" id="RU361221"/>
    </source>
</evidence>
<feature type="transmembrane region" description="Helical" evidence="9">
    <location>
        <begin position="531"/>
        <end position="549"/>
    </location>
</feature>
<dbReference type="AlphaFoldDB" id="A0A1Y1WW13"/>
<feature type="transmembrane region" description="Helical" evidence="9">
    <location>
        <begin position="491"/>
        <end position="510"/>
    </location>
</feature>
<dbReference type="PRINTS" id="PR00762">
    <property type="entry name" value="CLCHANNEL"/>
</dbReference>
<dbReference type="InterPro" id="IPR001807">
    <property type="entry name" value="ClC"/>
</dbReference>
<evidence type="ECO:0000256" key="3">
    <source>
        <dbReference type="ARBA" id="ARBA00022692"/>
    </source>
</evidence>
<feature type="transmembrane region" description="Helical" evidence="9">
    <location>
        <begin position="198"/>
        <end position="217"/>
    </location>
</feature>
<keyword evidence="4 9" id="KW-1133">Transmembrane helix</keyword>
<evidence type="ECO:0000256" key="1">
    <source>
        <dbReference type="ARBA" id="ARBA00004141"/>
    </source>
</evidence>